<dbReference type="AlphaFoldDB" id="A0A316FNF5"/>
<keyword evidence="3" id="KW-1185">Reference proteome</keyword>
<proteinExistence type="predicted"/>
<organism evidence="2 3">
    <name type="scientific">Actinoplanes xinjiangensis</name>
    <dbReference type="NCBI Taxonomy" id="512350"/>
    <lineage>
        <taxon>Bacteria</taxon>
        <taxon>Bacillati</taxon>
        <taxon>Actinomycetota</taxon>
        <taxon>Actinomycetes</taxon>
        <taxon>Micromonosporales</taxon>
        <taxon>Micromonosporaceae</taxon>
        <taxon>Actinoplanes</taxon>
    </lineage>
</organism>
<dbReference type="InterPro" id="IPR036388">
    <property type="entry name" value="WH-like_DNA-bd_sf"/>
</dbReference>
<evidence type="ECO:0000313" key="2">
    <source>
        <dbReference type="EMBL" id="PWK39486.1"/>
    </source>
</evidence>
<reference evidence="2 3" key="1">
    <citation type="submission" date="2018-05" db="EMBL/GenBank/DDBJ databases">
        <title>Genomic Encyclopedia of Archaeal and Bacterial Type Strains, Phase II (KMG-II): from individual species to whole genera.</title>
        <authorList>
            <person name="Goeker M."/>
        </authorList>
    </citation>
    <scope>NUCLEOTIDE SEQUENCE [LARGE SCALE GENOMIC DNA]</scope>
    <source>
        <strain evidence="2 3">DSM 45184</strain>
    </source>
</reference>
<comment type="caution">
    <text evidence="2">The sequence shown here is derived from an EMBL/GenBank/DDBJ whole genome shotgun (WGS) entry which is preliminary data.</text>
</comment>
<protein>
    <submittedName>
        <fullName evidence="2">DNA-binding CsgD family transcriptional regulator</fullName>
    </submittedName>
</protein>
<keyword evidence="2" id="KW-0238">DNA-binding</keyword>
<dbReference type="OrthoDB" id="3176919at2"/>
<dbReference type="InterPro" id="IPR016032">
    <property type="entry name" value="Sig_transdc_resp-reg_C-effctor"/>
</dbReference>
<dbReference type="RefSeq" id="WP_109600648.1">
    <property type="nucleotide sequence ID" value="NZ_BONA01000075.1"/>
</dbReference>
<dbReference type="SMART" id="SM00421">
    <property type="entry name" value="HTH_LUXR"/>
    <property type="match status" value="1"/>
</dbReference>
<evidence type="ECO:0000313" key="3">
    <source>
        <dbReference type="Proteomes" id="UP000245697"/>
    </source>
</evidence>
<feature type="domain" description="HTH luxR-type" evidence="1">
    <location>
        <begin position="133"/>
        <end position="195"/>
    </location>
</feature>
<dbReference type="InterPro" id="IPR000792">
    <property type="entry name" value="Tscrpt_reg_LuxR_C"/>
</dbReference>
<dbReference type="Pfam" id="PF00196">
    <property type="entry name" value="GerE"/>
    <property type="match status" value="1"/>
</dbReference>
<name>A0A316FNF5_9ACTN</name>
<evidence type="ECO:0000259" key="1">
    <source>
        <dbReference type="SMART" id="SM00421"/>
    </source>
</evidence>
<dbReference type="Proteomes" id="UP000245697">
    <property type="component" value="Unassembled WGS sequence"/>
</dbReference>
<gene>
    <name evidence="2" type="ORF">BC793_12258</name>
</gene>
<dbReference type="Gene3D" id="1.10.10.10">
    <property type="entry name" value="Winged helix-like DNA-binding domain superfamily/Winged helix DNA-binding domain"/>
    <property type="match status" value="1"/>
</dbReference>
<dbReference type="SUPFAM" id="SSF46894">
    <property type="entry name" value="C-terminal effector domain of the bipartite response regulators"/>
    <property type="match status" value="1"/>
</dbReference>
<dbReference type="GO" id="GO:0006355">
    <property type="term" value="P:regulation of DNA-templated transcription"/>
    <property type="evidence" value="ECO:0007669"/>
    <property type="project" value="InterPro"/>
</dbReference>
<dbReference type="EMBL" id="QGGR01000022">
    <property type="protein sequence ID" value="PWK39486.1"/>
    <property type="molecule type" value="Genomic_DNA"/>
</dbReference>
<sequence length="217" mass="22698">MAFLLRYAAPEPAGGALAIRVVVWQLTPVVTDGVRGWLRCDPRLLPVGPEDRADVVVLDPHGGPPGVVAEAHRRGSRVVAFGPAGLPCRAGAGAGIPCDTGAHACVGQDEGRLALIAAILAVAGGGTATAHAAPQLSERERTALVWWLRSMTKAAVARRMGISPHTVDMYIKRVRAKYAAAGWLLPTKADLLARAVEDGLVGPEDLLEIRRPGPVSP</sequence>
<accession>A0A316FNF5</accession>
<dbReference type="GO" id="GO:0003677">
    <property type="term" value="F:DNA binding"/>
    <property type="evidence" value="ECO:0007669"/>
    <property type="project" value="UniProtKB-KW"/>
</dbReference>